<evidence type="ECO:0000256" key="1">
    <source>
        <dbReference type="ARBA" id="ARBA00005194"/>
    </source>
</evidence>
<dbReference type="Gene3D" id="2.40.50.100">
    <property type="match status" value="1"/>
</dbReference>
<evidence type="ECO:0000313" key="10">
    <source>
        <dbReference type="EMBL" id="MBB5182365.1"/>
    </source>
</evidence>
<comment type="pathway">
    <text evidence="1 8">Lipid metabolism; fatty acid biosynthesis.</text>
</comment>
<protein>
    <recommendedName>
        <fullName evidence="2 8">Biotin carboxyl carrier protein of acetyl-CoA carboxylase</fullName>
    </recommendedName>
</protein>
<name>A0A7W8FW62_9FIRM</name>
<dbReference type="InterPro" id="IPR000089">
    <property type="entry name" value="Biotin_lipoyl"/>
</dbReference>
<dbReference type="CDD" id="cd06850">
    <property type="entry name" value="biotinyl_domain"/>
    <property type="match status" value="1"/>
</dbReference>
<keyword evidence="11" id="KW-1185">Reference proteome</keyword>
<evidence type="ECO:0000256" key="4">
    <source>
        <dbReference type="ARBA" id="ARBA00022832"/>
    </source>
</evidence>
<dbReference type="PANTHER" id="PTHR45266">
    <property type="entry name" value="OXALOACETATE DECARBOXYLASE ALPHA CHAIN"/>
    <property type="match status" value="1"/>
</dbReference>
<gene>
    <name evidence="10" type="ORF">HNQ47_000368</name>
</gene>
<sequence length="137" mass="14990">MDTNELKEIFKIFESGTISKMELETDSMKIKLEKPVTPETTAVPADRVHPESTPAAAQNTIDSPIVGVYRQAPKPDAEPYVRVGQQVQEGDVVCIIEAMKTMNEIKATCSGVVQEILAKDGDLIEYAQPLMIIGDAQ</sequence>
<dbReference type="InterPro" id="IPR011053">
    <property type="entry name" value="Single_hybrid_motif"/>
</dbReference>
<dbReference type="PRINTS" id="PR01071">
    <property type="entry name" value="ACOABIOTINCC"/>
</dbReference>
<organism evidence="10 11">
    <name type="scientific">Catenisphaera adipataccumulans</name>
    <dbReference type="NCBI Taxonomy" id="700500"/>
    <lineage>
        <taxon>Bacteria</taxon>
        <taxon>Bacillati</taxon>
        <taxon>Bacillota</taxon>
        <taxon>Erysipelotrichia</taxon>
        <taxon>Erysipelotrichales</taxon>
        <taxon>Erysipelotrichaceae</taxon>
        <taxon>Catenisphaera</taxon>
    </lineage>
</organism>
<evidence type="ECO:0000256" key="3">
    <source>
        <dbReference type="ARBA" id="ARBA00022516"/>
    </source>
</evidence>
<keyword evidence="4 8" id="KW-0276">Fatty acid metabolism</keyword>
<comment type="caution">
    <text evidence="10">The sequence shown here is derived from an EMBL/GenBank/DDBJ whole genome shotgun (WGS) entry which is preliminary data.</text>
</comment>
<dbReference type="InterPro" id="IPR050709">
    <property type="entry name" value="Biotin_Carboxyl_Carrier/Decarb"/>
</dbReference>
<evidence type="ECO:0000313" key="11">
    <source>
        <dbReference type="Proteomes" id="UP000539953"/>
    </source>
</evidence>
<keyword evidence="5 8" id="KW-0443">Lipid metabolism</keyword>
<comment type="function">
    <text evidence="8">This protein is a component of the acetyl coenzyme A carboxylase complex; first, biotin carboxylase catalyzes the carboxylation of the carrier protein and then the transcarboxylase transfers the carboxyl group to form malonyl-CoA.</text>
</comment>
<accession>A0A7W8FW62</accession>
<dbReference type="GO" id="GO:0009317">
    <property type="term" value="C:acetyl-CoA carboxylase complex"/>
    <property type="evidence" value="ECO:0007669"/>
    <property type="project" value="InterPro"/>
</dbReference>
<dbReference type="GO" id="GO:0006633">
    <property type="term" value="P:fatty acid biosynthetic process"/>
    <property type="evidence" value="ECO:0007669"/>
    <property type="project" value="UniProtKB-UniPathway"/>
</dbReference>
<evidence type="ECO:0000259" key="9">
    <source>
        <dbReference type="PROSITE" id="PS50968"/>
    </source>
</evidence>
<evidence type="ECO:0000256" key="5">
    <source>
        <dbReference type="ARBA" id="ARBA00023098"/>
    </source>
</evidence>
<dbReference type="UniPathway" id="UPA00094"/>
<dbReference type="PROSITE" id="PS00188">
    <property type="entry name" value="BIOTIN"/>
    <property type="match status" value="1"/>
</dbReference>
<dbReference type="GO" id="GO:0003989">
    <property type="term" value="F:acetyl-CoA carboxylase activity"/>
    <property type="evidence" value="ECO:0007669"/>
    <property type="project" value="InterPro"/>
</dbReference>
<evidence type="ECO:0000256" key="6">
    <source>
        <dbReference type="ARBA" id="ARBA00023160"/>
    </source>
</evidence>
<dbReference type="SUPFAM" id="SSF51230">
    <property type="entry name" value="Single hybrid motif"/>
    <property type="match status" value="1"/>
</dbReference>
<keyword evidence="7 8" id="KW-0092">Biotin</keyword>
<reference evidence="10 11" key="1">
    <citation type="submission" date="2020-08" db="EMBL/GenBank/DDBJ databases">
        <title>Genomic Encyclopedia of Type Strains, Phase IV (KMG-IV): sequencing the most valuable type-strain genomes for metagenomic binning, comparative biology and taxonomic classification.</title>
        <authorList>
            <person name="Goeker M."/>
        </authorList>
    </citation>
    <scope>NUCLEOTIDE SEQUENCE [LARGE SCALE GENOMIC DNA]</scope>
    <source>
        <strain evidence="10 11">DSM 25799</strain>
    </source>
</reference>
<evidence type="ECO:0000256" key="2">
    <source>
        <dbReference type="ARBA" id="ARBA00017562"/>
    </source>
</evidence>
<dbReference type="InterPro" id="IPR001249">
    <property type="entry name" value="AcCoA_biotinCC"/>
</dbReference>
<evidence type="ECO:0000256" key="7">
    <source>
        <dbReference type="ARBA" id="ARBA00023267"/>
    </source>
</evidence>
<dbReference type="Proteomes" id="UP000539953">
    <property type="component" value="Unassembled WGS sequence"/>
</dbReference>
<dbReference type="InterPro" id="IPR001882">
    <property type="entry name" value="Biotin_BS"/>
</dbReference>
<dbReference type="AlphaFoldDB" id="A0A7W8FW62"/>
<dbReference type="PANTHER" id="PTHR45266:SF3">
    <property type="entry name" value="OXALOACETATE DECARBOXYLASE ALPHA CHAIN"/>
    <property type="match status" value="1"/>
</dbReference>
<feature type="domain" description="Lipoyl-binding" evidence="9">
    <location>
        <begin position="48"/>
        <end position="134"/>
    </location>
</feature>
<proteinExistence type="predicted"/>
<evidence type="ECO:0000256" key="8">
    <source>
        <dbReference type="RuleBase" id="RU364072"/>
    </source>
</evidence>
<dbReference type="EMBL" id="JACHHK010000001">
    <property type="protein sequence ID" value="MBB5182365.1"/>
    <property type="molecule type" value="Genomic_DNA"/>
</dbReference>
<dbReference type="PROSITE" id="PS50968">
    <property type="entry name" value="BIOTINYL_LIPOYL"/>
    <property type="match status" value="1"/>
</dbReference>
<dbReference type="RefSeq" id="WP_183326966.1">
    <property type="nucleotide sequence ID" value="NZ_JACHHK010000001.1"/>
</dbReference>
<dbReference type="Pfam" id="PF00364">
    <property type="entry name" value="Biotin_lipoyl"/>
    <property type="match status" value="1"/>
</dbReference>
<keyword evidence="6 8" id="KW-0275">Fatty acid biosynthesis</keyword>
<keyword evidence="3 8" id="KW-0444">Lipid biosynthesis</keyword>